<reference evidence="2" key="1">
    <citation type="submission" date="2018-02" db="EMBL/GenBank/DDBJ databases">
        <title>Rhizophora mucronata_Transcriptome.</title>
        <authorList>
            <person name="Meera S.P."/>
            <person name="Sreeshan A."/>
            <person name="Augustine A."/>
        </authorList>
    </citation>
    <scope>NUCLEOTIDE SEQUENCE</scope>
    <source>
        <tissue evidence="2">Leaf</tissue>
    </source>
</reference>
<protein>
    <submittedName>
        <fullName evidence="2">Uncharacterized protein</fullName>
    </submittedName>
</protein>
<keyword evidence="1" id="KW-0812">Transmembrane</keyword>
<feature type="transmembrane region" description="Helical" evidence="1">
    <location>
        <begin position="6"/>
        <end position="35"/>
    </location>
</feature>
<keyword evidence="1" id="KW-0472">Membrane</keyword>
<proteinExistence type="predicted"/>
<dbReference type="EMBL" id="GGEC01065076">
    <property type="protein sequence ID" value="MBX45560.1"/>
    <property type="molecule type" value="Transcribed_RNA"/>
</dbReference>
<sequence length="52" mass="6281">MGLICCITWFLILFIFLLLLFFLAFSLFPLFLCSLPREKESRRMYECVRVQV</sequence>
<organism evidence="2">
    <name type="scientific">Rhizophora mucronata</name>
    <name type="common">Asiatic mangrove</name>
    <dbReference type="NCBI Taxonomy" id="61149"/>
    <lineage>
        <taxon>Eukaryota</taxon>
        <taxon>Viridiplantae</taxon>
        <taxon>Streptophyta</taxon>
        <taxon>Embryophyta</taxon>
        <taxon>Tracheophyta</taxon>
        <taxon>Spermatophyta</taxon>
        <taxon>Magnoliopsida</taxon>
        <taxon>eudicotyledons</taxon>
        <taxon>Gunneridae</taxon>
        <taxon>Pentapetalae</taxon>
        <taxon>rosids</taxon>
        <taxon>fabids</taxon>
        <taxon>Malpighiales</taxon>
        <taxon>Rhizophoraceae</taxon>
        <taxon>Rhizophora</taxon>
    </lineage>
</organism>
<name>A0A2P2NT22_RHIMU</name>
<evidence type="ECO:0000313" key="2">
    <source>
        <dbReference type="EMBL" id="MBX45560.1"/>
    </source>
</evidence>
<dbReference type="AlphaFoldDB" id="A0A2P2NT22"/>
<keyword evidence="1" id="KW-1133">Transmembrane helix</keyword>
<accession>A0A2P2NT22</accession>
<evidence type="ECO:0000256" key="1">
    <source>
        <dbReference type="SAM" id="Phobius"/>
    </source>
</evidence>